<comment type="caution">
    <text evidence="1">The sequence shown here is derived from an EMBL/GenBank/DDBJ whole genome shotgun (WGS) entry which is preliminary data.</text>
</comment>
<dbReference type="PANTHER" id="PTHR11439:SF483">
    <property type="entry name" value="PEPTIDE SYNTHASE GLIP-LIKE, PUTATIVE (AFU_ORTHOLOGUE AFUA_3G12920)-RELATED"/>
    <property type="match status" value="1"/>
</dbReference>
<dbReference type="EMBL" id="LAVV01012728">
    <property type="protein sequence ID" value="KNZ46387.1"/>
    <property type="molecule type" value="Genomic_DNA"/>
</dbReference>
<reference evidence="1 2" key="1">
    <citation type="submission" date="2015-08" db="EMBL/GenBank/DDBJ databases">
        <title>Next Generation Sequencing and Analysis of the Genome of Puccinia sorghi L Schw, the Causal Agent of Maize Common Rust.</title>
        <authorList>
            <person name="Rochi L."/>
            <person name="Burguener G."/>
            <person name="Darino M."/>
            <person name="Turjanski A."/>
            <person name="Kreff E."/>
            <person name="Dieguez M.J."/>
            <person name="Sacco F."/>
        </authorList>
    </citation>
    <scope>NUCLEOTIDE SEQUENCE [LARGE SCALE GENOMIC DNA]</scope>
    <source>
        <strain evidence="1 2">RO10H11247</strain>
    </source>
</reference>
<evidence type="ECO:0000313" key="2">
    <source>
        <dbReference type="Proteomes" id="UP000037035"/>
    </source>
</evidence>
<proteinExistence type="predicted"/>
<organism evidence="1 2">
    <name type="scientific">Puccinia sorghi</name>
    <dbReference type="NCBI Taxonomy" id="27349"/>
    <lineage>
        <taxon>Eukaryota</taxon>
        <taxon>Fungi</taxon>
        <taxon>Dikarya</taxon>
        <taxon>Basidiomycota</taxon>
        <taxon>Pucciniomycotina</taxon>
        <taxon>Pucciniomycetes</taxon>
        <taxon>Pucciniales</taxon>
        <taxon>Pucciniaceae</taxon>
        <taxon>Puccinia</taxon>
    </lineage>
</organism>
<evidence type="ECO:0008006" key="3">
    <source>
        <dbReference type="Google" id="ProtNLM"/>
    </source>
</evidence>
<feature type="non-terminal residue" evidence="1">
    <location>
        <position position="1"/>
    </location>
</feature>
<name>A0A0L6UDT7_9BASI</name>
<sequence>VVTEAEKYFSKSILSVRTPLPDENLVTCFNREPVEITQYQHFIGCLNYLSLGTRPDISYAVNYLARYSQNPQQSHWRALIHLVGYVKATLNKNCWRKVGGVVFCDNKTAILVMEDNASRGRLKHLDRQFFYSNEMIRKHDLKLTWTKTTEQQYLHFLRLDFHSVTMQGLKGGVEEYAFRFLSQHVYSLASFVSMYQVLTDRGLCASRVPRFSTTEMTSQLELFLHS</sequence>
<dbReference type="AlphaFoldDB" id="A0A0L6UDT7"/>
<dbReference type="PANTHER" id="PTHR11439">
    <property type="entry name" value="GAG-POL-RELATED RETROTRANSPOSON"/>
    <property type="match status" value="1"/>
</dbReference>
<accession>A0A0L6UDT7</accession>
<gene>
    <name evidence="1" type="ORF">VP01_730g3</name>
</gene>
<keyword evidence="2" id="KW-1185">Reference proteome</keyword>
<dbReference type="OrthoDB" id="3344688at2759"/>
<protein>
    <recommendedName>
        <fullName evidence="3">Reverse transcriptase Ty1/copia-type domain-containing protein</fullName>
    </recommendedName>
</protein>
<dbReference type="Proteomes" id="UP000037035">
    <property type="component" value="Unassembled WGS sequence"/>
</dbReference>
<evidence type="ECO:0000313" key="1">
    <source>
        <dbReference type="EMBL" id="KNZ46387.1"/>
    </source>
</evidence>
<dbReference type="VEuPathDB" id="FungiDB:VP01_730g3"/>